<dbReference type="AlphaFoldDB" id="R3WDK7"/>
<evidence type="ECO:0000256" key="8">
    <source>
        <dbReference type="PIRNR" id="PIRNR006351"/>
    </source>
</evidence>
<dbReference type="InterPro" id="IPR003352">
    <property type="entry name" value="PTS_EIIC"/>
</dbReference>
<dbReference type="OrthoDB" id="1550290at2"/>
<evidence type="ECO:0000256" key="6">
    <source>
        <dbReference type="ARBA" id="ARBA00022989"/>
    </source>
</evidence>
<dbReference type="RefSeq" id="WP_010768065.1">
    <property type="nucleotide sequence ID" value="NZ_ASWE01000003.1"/>
</dbReference>
<evidence type="ECO:0000256" key="9">
    <source>
        <dbReference type="SAM" id="Phobius"/>
    </source>
</evidence>
<proteinExistence type="predicted"/>
<name>R3WDK7_9ENTE</name>
<dbReference type="HOGENOM" id="CLU_029688_1_0_9"/>
<keyword evidence="2 8" id="KW-0813">Transport</keyword>
<dbReference type="STRING" id="154621.RV11_GL000051"/>
<dbReference type="GO" id="GO:1901264">
    <property type="term" value="P:carbohydrate derivative transport"/>
    <property type="evidence" value="ECO:0007669"/>
    <property type="project" value="TreeGrafter"/>
</dbReference>
<keyword evidence="5 9" id="KW-0812">Transmembrane</keyword>
<organism evidence="11 12">
    <name type="scientific">Enterococcus phoeniculicola ATCC BAA-412</name>
    <dbReference type="NCBI Taxonomy" id="1158610"/>
    <lineage>
        <taxon>Bacteria</taxon>
        <taxon>Bacillati</taxon>
        <taxon>Bacillota</taxon>
        <taxon>Bacilli</taxon>
        <taxon>Lactobacillales</taxon>
        <taxon>Enterococcaceae</taxon>
        <taxon>Enterococcus</taxon>
    </lineage>
</organism>
<feature type="domain" description="PTS EIIC type-3" evidence="10">
    <location>
        <begin position="12"/>
        <end position="425"/>
    </location>
</feature>
<dbReference type="PANTHER" id="PTHR33989:SF10">
    <property type="entry name" value="PERMEASE IIC COMPONENT"/>
    <property type="match status" value="1"/>
</dbReference>
<feature type="transmembrane region" description="Helical" evidence="9">
    <location>
        <begin position="78"/>
        <end position="101"/>
    </location>
</feature>
<feature type="transmembrane region" description="Helical" evidence="9">
    <location>
        <begin position="152"/>
        <end position="172"/>
    </location>
</feature>
<keyword evidence="12" id="KW-1185">Reference proteome</keyword>
<comment type="caution">
    <text evidence="11">The sequence shown here is derived from an EMBL/GenBank/DDBJ whole genome shotgun (WGS) entry which is preliminary data.</text>
</comment>
<evidence type="ECO:0000256" key="7">
    <source>
        <dbReference type="ARBA" id="ARBA00023136"/>
    </source>
</evidence>
<dbReference type="PIRSF" id="PIRSF006351">
    <property type="entry name" value="PTS_EIIC-Cellobiose"/>
    <property type="match status" value="1"/>
</dbReference>
<evidence type="ECO:0000259" key="10">
    <source>
        <dbReference type="PROSITE" id="PS51105"/>
    </source>
</evidence>
<feature type="transmembrane region" description="Helical" evidence="9">
    <location>
        <begin position="113"/>
        <end position="132"/>
    </location>
</feature>
<dbReference type="eggNOG" id="COG1455">
    <property type="taxonomic scope" value="Bacteria"/>
</dbReference>
<evidence type="ECO:0000313" key="12">
    <source>
        <dbReference type="Proteomes" id="UP000013785"/>
    </source>
</evidence>
<dbReference type="PROSITE" id="PS51105">
    <property type="entry name" value="PTS_EIIC_TYPE_3"/>
    <property type="match status" value="1"/>
</dbReference>
<feature type="transmembrane region" description="Helical" evidence="9">
    <location>
        <begin position="243"/>
        <end position="266"/>
    </location>
</feature>
<comment type="subcellular location">
    <subcellularLocation>
        <location evidence="1">Cell membrane</location>
        <topology evidence="1">Multi-pass membrane protein</topology>
    </subcellularLocation>
</comment>
<evidence type="ECO:0000256" key="5">
    <source>
        <dbReference type="ARBA" id="ARBA00022692"/>
    </source>
</evidence>
<dbReference type="Proteomes" id="UP000013785">
    <property type="component" value="Unassembled WGS sequence"/>
</dbReference>
<accession>R3WDK7</accession>
<gene>
    <name evidence="11" type="ORF">UC3_01402</name>
</gene>
<feature type="transmembrane region" description="Helical" evidence="9">
    <location>
        <begin position="35"/>
        <end position="58"/>
    </location>
</feature>
<feature type="transmembrane region" description="Helical" evidence="9">
    <location>
        <begin position="299"/>
        <end position="319"/>
    </location>
</feature>
<dbReference type="InterPro" id="IPR004501">
    <property type="entry name" value="PTS_EIIC_3"/>
</dbReference>
<feature type="transmembrane region" description="Helical" evidence="9">
    <location>
        <begin position="356"/>
        <end position="375"/>
    </location>
</feature>
<sequence length="435" mass="46286">MKKESSFNKEAFGEKVAVMANKVAVNRYISAIRDAFASTIPITITAAFFLLVNNVLLAEKTGLLRGIPGREMISEICVQAYNGTLGILGIMVTFLIGVRLARSYESDGALEGIVALAAYVSLVPNIISITGVEGTEIQASGALTQTYTSASAMLLGILAALISVPLVVKLTANDRLKIKMPESVPPAIAKSFNSLIPAFFTISLFAIGEVVLRTVTGLTVPEIVVNILQAPLVGGFQTLPGILLYVFLSTFVFIFGIHGAFVFGAISGPILLTSLQQNVEAIGAGAAAPNIVTQPFLDAYVYMGGGGTMICLVIAVLLFSKRQDQRMIAKLGGVSSLFNISEPMMFGLPIVFNPVYAIPFCIVPMVSTILAYLATSLHLVNPTYILIPWVTPPVLSGYLATAGDFRAALLQIVIIIIGTLIYIPFVLFSNKIEEA</sequence>
<keyword evidence="6 9" id="KW-1133">Transmembrane helix</keyword>
<protein>
    <recommendedName>
        <fullName evidence="8">Permease IIC component</fullName>
    </recommendedName>
</protein>
<dbReference type="PATRIC" id="fig|1158610.3.peg.1384"/>
<feature type="transmembrane region" description="Helical" evidence="9">
    <location>
        <begin position="192"/>
        <end position="212"/>
    </location>
</feature>
<dbReference type="InterPro" id="IPR004796">
    <property type="entry name" value="PTS_IIC_cello"/>
</dbReference>
<dbReference type="GO" id="GO:0009401">
    <property type="term" value="P:phosphoenolpyruvate-dependent sugar phosphotransferase system"/>
    <property type="evidence" value="ECO:0007669"/>
    <property type="project" value="InterPro"/>
</dbReference>
<dbReference type="PANTHER" id="PTHR33989">
    <property type="match status" value="1"/>
</dbReference>
<evidence type="ECO:0000256" key="4">
    <source>
        <dbReference type="ARBA" id="ARBA00022597"/>
    </source>
</evidence>
<evidence type="ECO:0000313" key="11">
    <source>
        <dbReference type="EMBL" id="EOL45512.1"/>
    </source>
</evidence>
<dbReference type="EMBL" id="AJAT01000012">
    <property type="protein sequence ID" value="EOL45512.1"/>
    <property type="molecule type" value="Genomic_DNA"/>
</dbReference>
<evidence type="ECO:0000256" key="2">
    <source>
        <dbReference type="ARBA" id="ARBA00022448"/>
    </source>
</evidence>
<dbReference type="GO" id="GO:0008982">
    <property type="term" value="F:protein-N(PI)-phosphohistidine-sugar phosphotransferase activity"/>
    <property type="evidence" value="ECO:0007669"/>
    <property type="project" value="UniProtKB-UniRule"/>
</dbReference>
<reference evidence="11 12" key="1">
    <citation type="submission" date="2013-02" db="EMBL/GenBank/DDBJ databases">
        <title>The Genome Sequence of Enterococcus phoeniculicola BAA-412.</title>
        <authorList>
            <consortium name="The Broad Institute Genome Sequencing Platform"/>
            <consortium name="The Broad Institute Genome Sequencing Center for Infectious Disease"/>
            <person name="Earl A.M."/>
            <person name="Gilmore M.S."/>
            <person name="Lebreton F."/>
            <person name="Walker B."/>
            <person name="Young S.K."/>
            <person name="Zeng Q."/>
            <person name="Gargeya S."/>
            <person name="Fitzgerald M."/>
            <person name="Haas B."/>
            <person name="Abouelleil A."/>
            <person name="Alvarado L."/>
            <person name="Arachchi H.M."/>
            <person name="Berlin A.M."/>
            <person name="Chapman S.B."/>
            <person name="Dewar J."/>
            <person name="Goldberg J."/>
            <person name="Griggs A."/>
            <person name="Gujja S."/>
            <person name="Hansen M."/>
            <person name="Howarth C."/>
            <person name="Imamovic A."/>
            <person name="Larimer J."/>
            <person name="McCowan C."/>
            <person name="Murphy C."/>
            <person name="Neiman D."/>
            <person name="Pearson M."/>
            <person name="Priest M."/>
            <person name="Roberts A."/>
            <person name="Saif S."/>
            <person name="Shea T."/>
            <person name="Sisk P."/>
            <person name="Sykes S."/>
            <person name="Wortman J."/>
            <person name="Nusbaum C."/>
            <person name="Birren B."/>
        </authorList>
    </citation>
    <scope>NUCLEOTIDE SEQUENCE [LARGE SCALE GENOMIC DNA]</scope>
    <source>
        <strain evidence="11 12">ATCC BAA-412</strain>
    </source>
</reference>
<keyword evidence="3 8" id="KW-1003">Cell membrane</keyword>
<keyword evidence="7 8" id="KW-0472">Membrane</keyword>
<dbReference type="GO" id="GO:0005886">
    <property type="term" value="C:plasma membrane"/>
    <property type="evidence" value="ECO:0007669"/>
    <property type="project" value="UniProtKB-SubCell"/>
</dbReference>
<dbReference type="Pfam" id="PF02378">
    <property type="entry name" value="PTS_EIIC"/>
    <property type="match status" value="1"/>
</dbReference>
<evidence type="ECO:0000256" key="3">
    <source>
        <dbReference type="ARBA" id="ARBA00022475"/>
    </source>
</evidence>
<evidence type="ECO:0000256" key="1">
    <source>
        <dbReference type="ARBA" id="ARBA00004651"/>
    </source>
</evidence>
<feature type="transmembrane region" description="Helical" evidence="9">
    <location>
        <begin position="407"/>
        <end position="428"/>
    </location>
</feature>
<dbReference type="NCBIfam" id="TIGR00410">
    <property type="entry name" value="lacE"/>
    <property type="match status" value="1"/>
</dbReference>
<comment type="function">
    <text evidence="8">The phosphoenolpyruvate-dependent sugar phosphotransferase system (PTS), a major carbohydrate active -transport system, catalyzes the phosphorylation of incoming sugar substrates concomitant with their translocation across the cell membrane.</text>
</comment>
<dbReference type="InterPro" id="IPR051088">
    <property type="entry name" value="PTS_Sugar-EIIC/EIIB"/>
</dbReference>
<keyword evidence="4 8" id="KW-0762">Sugar transport</keyword>